<protein>
    <submittedName>
        <fullName evidence="1">Uncharacterized protein</fullName>
    </submittedName>
</protein>
<evidence type="ECO:0000313" key="1">
    <source>
        <dbReference type="EMBL" id="KAJ0174480.1"/>
    </source>
</evidence>
<accession>A0ACC1CS96</accession>
<organism evidence="1 2">
    <name type="scientific">Dendrolimus kikuchii</name>
    <dbReference type="NCBI Taxonomy" id="765133"/>
    <lineage>
        <taxon>Eukaryota</taxon>
        <taxon>Metazoa</taxon>
        <taxon>Ecdysozoa</taxon>
        <taxon>Arthropoda</taxon>
        <taxon>Hexapoda</taxon>
        <taxon>Insecta</taxon>
        <taxon>Pterygota</taxon>
        <taxon>Neoptera</taxon>
        <taxon>Endopterygota</taxon>
        <taxon>Lepidoptera</taxon>
        <taxon>Glossata</taxon>
        <taxon>Ditrysia</taxon>
        <taxon>Bombycoidea</taxon>
        <taxon>Lasiocampidae</taxon>
        <taxon>Dendrolimus</taxon>
    </lineage>
</organism>
<comment type="caution">
    <text evidence="1">The sequence shown here is derived from an EMBL/GenBank/DDBJ whole genome shotgun (WGS) entry which is preliminary data.</text>
</comment>
<reference evidence="1 2" key="1">
    <citation type="journal article" date="2021" name="Front. Genet.">
        <title>Chromosome-Level Genome Assembly Reveals Significant Gene Expansion in the Toll and IMD Signaling Pathways of Dendrolimus kikuchii.</title>
        <authorList>
            <person name="Zhou J."/>
            <person name="Wu P."/>
            <person name="Xiong Z."/>
            <person name="Liu N."/>
            <person name="Zhao N."/>
            <person name="Ji M."/>
            <person name="Qiu Y."/>
            <person name="Yang B."/>
        </authorList>
    </citation>
    <scope>NUCLEOTIDE SEQUENCE [LARGE SCALE GENOMIC DNA]</scope>
    <source>
        <strain evidence="1">Ann1</strain>
    </source>
</reference>
<dbReference type="Proteomes" id="UP000824533">
    <property type="component" value="Linkage Group LG17"/>
</dbReference>
<evidence type="ECO:0000313" key="2">
    <source>
        <dbReference type="Proteomes" id="UP000824533"/>
    </source>
</evidence>
<dbReference type="EMBL" id="CM034403">
    <property type="protein sequence ID" value="KAJ0174480.1"/>
    <property type="molecule type" value="Genomic_DNA"/>
</dbReference>
<sequence>MNYKFGVLLFVAHVCTALALPPCVCTRNFRPVCGSDGRTYSNACLLNCERSKGNTDLTVAKEGSCEDQPLVEPACACTFNYAPVCGSDGRTYPNQCSMNCARSSLPSLEIRHTGECKASAPEISSCACSRDMKPVCGSDGNTYNNICLLNCATASNRGLTLRHEGPCADKVIVADPVDISCACTRNIRPVCGSDGLTYNNPCLLNCASAANPELRIQHEGSCDNRVKVVDIQIPNPSCACTRNLQPVCGSDGNTYSNPCLLNCATAFNPNLSVQHEGACDNSVRVVEQPQSANKPTCSCTRNLEPVCGSDGVTYNNECLLKCAGDHVSLVSHEPCDLVNFTN</sequence>
<keyword evidence="2" id="KW-1185">Reference proteome</keyword>
<proteinExistence type="predicted"/>
<gene>
    <name evidence="1" type="ORF">K1T71_009588</name>
</gene>
<name>A0ACC1CS96_9NEOP</name>